<dbReference type="RefSeq" id="WP_318599994.1">
    <property type="nucleotide sequence ID" value="NZ_JAWSTH010000092.1"/>
</dbReference>
<reference evidence="2" key="1">
    <citation type="submission" date="2023-07" db="EMBL/GenBank/DDBJ databases">
        <title>Conexibacter stalactiti sp. nov., isolated from stalactites in a lava cave and emended description of the genus Conexibacter.</title>
        <authorList>
            <person name="Lee S.D."/>
        </authorList>
    </citation>
    <scope>NUCLEOTIDE SEQUENCE [LARGE SCALE GENOMIC DNA]</scope>
    <source>
        <strain evidence="2">KCTC 39840</strain>
    </source>
</reference>
<name>A0ABU4HW24_9ACTN</name>
<sequence>MADGFDPFHALTDAPDVAHGKLAVALGAEFEPVRAASLDAALAPLVAELAPLAGAGPAEQLLGAEASFSRHLRAEAREHRDLGIGDLLPHQVAERGRGHELTVALVALEAARRAGLELGLVARSEQVYVAHPQMDEPVLLAAEPEEAWHLLDARELGDAELMWQSAHEAVALLLSLILERTHETGHIAHELLAAELWLALPLDDEEQERVQTQLASVRARLN</sequence>
<evidence type="ECO:0008006" key="3">
    <source>
        <dbReference type="Google" id="ProtNLM"/>
    </source>
</evidence>
<protein>
    <recommendedName>
        <fullName evidence="3">Protein SirB1 N-terminal domain-containing protein</fullName>
    </recommendedName>
</protein>
<gene>
    <name evidence="1" type="ORF">R7226_24475</name>
</gene>
<evidence type="ECO:0000313" key="2">
    <source>
        <dbReference type="Proteomes" id="UP001284601"/>
    </source>
</evidence>
<evidence type="ECO:0000313" key="1">
    <source>
        <dbReference type="EMBL" id="MDW5597528.1"/>
    </source>
</evidence>
<dbReference type="Proteomes" id="UP001284601">
    <property type="component" value="Unassembled WGS sequence"/>
</dbReference>
<accession>A0ABU4HW24</accession>
<dbReference type="EMBL" id="JAWSTH010000092">
    <property type="protein sequence ID" value="MDW5597528.1"/>
    <property type="molecule type" value="Genomic_DNA"/>
</dbReference>
<comment type="caution">
    <text evidence="1">The sequence shown here is derived from an EMBL/GenBank/DDBJ whole genome shotgun (WGS) entry which is preliminary data.</text>
</comment>
<proteinExistence type="predicted"/>
<organism evidence="1 2">
    <name type="scientific">Conexibacter stalactiti</name>
    <dbReference type="NCBI Taxonomy" id="1940611"/>
    <lineage>
        <taxon>Bacteria</taxon>
        <taxon>Bacillati</taxon>
        <taxon>Actinomycetota</taxon>
        <taxon>Thermoleophilia</taxon>
        <taxon>Solirubrobacterales</taxon>
        <taxon>Conexibacteraceae</taxon>
        <taxon>Conexibacter</taxon>
    </lineage>
</organism>
<reference evidence="1 2" key="2">
    <citation type="submission" date="2023-10" db="EMBL/GenBank/DDBJ databases">
        <authorList>
            <person name="Han X.F."/>
        </authorList>
    </citation>
    <scope>NUCLEOTIDE SEQUENCE [LARGE SCALE GENOMIC DNA]</scope>
    <source>
        <strain evidence="1 2">KCTC 39840</strain>
    </source>
</reference>
<keyword evidence="2" id="KW-1185">Reference proteome</keyword>